<dbReference type="KEGG" id="llu:AKJ09_00663"/>
<evidence type="ECO:0000313" key="4">
    <source>
        <dbReference type="EMBL" id="AKU93999.1"/>
    </source>
</evidence>
<dbReference type="Pfam" id="PF14346">
    <property type="entry name" value="DUF4398"/>
    <property type="match status" value="1"/>
</dbReference>
<evidence type="ECO:0000259" key="3">
    <source>
        <dbReference type="Pfam" id="PF14346"/>
    </source>
</evidence>
<dbReference type="Proteomes" id="UP000064967">
    <property type="component" value="Chromosome"/>
</dbReference>
<feature type="region of interest" description="Disordered" evidence="1">
    <location>
        <begin position="21"/>
        <end position="48"/>
    </location>
</feature>
<sequence length="125" mass="13459">MKTSTLVIWFGALALAACASTAPPTGRVNSSEDAVRSARELGAEQEPTATLHLEAAEEQLAHAKRLMGQGQNEKAAWLLARAEADANLSIALTREAKNKREAQDAEVQIKRLDETQRSRELGPGP</sequence>
<dbReference type="InterPro" id="IPR025511">
    <property type="entry name" value="DUF4398"/>
</dbReference>
<keyword evidence="2" id="KW-0732">Signal</keyword>
<reference evidence="4 5" key="1">
    <citation type="submission" date="2015-08" db="EMBL/GenBank/DDBJ databases">
        <authorList>
            <person name="Babu N.S."/>
            <person name="Beckwith C.J."/>
            <person name="Beseler K.G."/>
            <person name="Brison A."/>
            <person name="Carone J.V."/>
            <person name="Caskin T.P."/>
            <person name="Diamond M."/>
            <person name="Durham M.E."/>
            <person name="Foxe J.M."/>
            <person name="Go M."/>
            <person name="Henderson B.A."/>
            <person name="Jones I.B."/>
            <person name="McGettigan J.A."/>
            <person name="Micheletti S.J."/>
            <person name="Nasrallah M.E."/>
            <person name="Ortiz D."/>
            <person name="Piller C.R."/>
            <person name="Privatt S.R."/>
            <person name="Schneider S.L."/>
            <person name="Sharp S."/>
            <person name="Smith T.C."/>
            <person name="Stanton J.D."/>
            <person name="Ullery H.E."/>
            <person name="Wilson R.J."/>
            <person name="Serrano M.G."/>
            <person name="Buck G."/>
            <person name="Lee V."/>
            <person name="Wang Y."/>
            <person name="Carvalho R."/>
            <person name="Voegtly L."/>
            <person name="Shi R."/>
            <person name="Duckworth R."/>
            <person name="Johnson A."/>
            <person name="Loviza R."/>
            <person name="Walstead R."/>
            <person name="Shah Z."/>
            <person name="Kiflezghi M."/>
            <person name="Wade K."/>
            <person name="Ball S.L."/>
            <person name="Bradley K.W."/>
            <person name="Asai D.J."/>
            <person name="Bowman C.A."/>
            <person name="Russell D.A."/>
            <person name="Pope W.H."/>
            <person name="Jacobs-Sera D."/>
            <person name="Hendrix R.W."/>
            <person name="Hatfull G.F."/>
        </authorList>
    </citation>
    <scope>NUCLEOTIDE SEQUENCE [LARGE SCALE GENOMIC DNA]</scope>
    <source>
        <strain evidence="4 5">DSM 27648</strain>
    </source>
</reference>
<name>A0A0K1PLK5_9BACT</name>
<proteinExistence type="predicted"/>
<accession>A0A0K1PLK5</accession>
<feature type="region of interest" description="Disordered" evidence="1">
    <location>
        <begin position="96"/>
        <end position="125"/>
    </location>
</feature>
<dbReference type="AlphaFoldDB" id="A0A0K1PLK5"/>
<gene>
    <name evidence="4" type="ORF">AKJ09_00663</name>
</gene>
<feature type="signal peptide" evidence="2">
    <location>
        <begin position="1"/>
        <end position="19"/>
    </location>
</feature>
<keyword evidence="5" id="KW-1185">Reference proteome</keyword>
<evidence type="ECO:0000313" key="5">
    <source>
        <dbReference type="Proteomes" id="UP000064967"/>
    </source>
</evidence>
<protein>
    <recommendedName>
        <fullName evidence="3">DUF4398 domain-containing protein</fullName>
    </recommendedName>
</protein>
<feature type="chain" id="PRO_5005465924" description="DUF4398 domain-containing protein" evidence="2">
    <location>
        <begin position="20"/>
        <end position="125"/>
    </location>
</feature>
<dbReference type="PROSITE" id="PS51257">
    <property type="entry name" value="PROKAR_LIPOPROTEIN"/>
    <property type="match status" value="1"/>
</dbReference>
<feature type="compositionally biased region" description="Basic and acidic residues" evidence="1">
    <location>
        <begin position="33"/>
        <end position="42"/>
    </location>
</feature>
<organism evidence="4 5">
    <name type="scientific">Labilithrix luteola</name>
    <dbReference type="NCBI Taxonomy" id="1391654"/>
    <lineage>
        <taxon>Bacteria</taxon>
        <taxon>Pseudomonadati</taxon>
        <taxon>Myxococcota</taxon>
        <taxon>Polyangia</taxon>
        <taxon>Polyangiales</taxon>
        <taxon>Labilitrichaceae</taxon>
        <taxon>Labilithrix</taxon>
    </lineage>
</organism>
<dbReference type="EMBL" id="CP012333">
    <property type="protein sequence ID" value="AKU93999.1"/>
    <property type="molecule type" value="Genomic_DNA"/>
</dbReference>
<feature type="domain" description="DUF4398" evidence="3">
    <location>
        <begin position="29"/>
        <end position="105"/>
    </location>
</feature>
<dbReference type="STRING" id="1391654.AKJ09_00663"/>
<evidence type="ECO:0000256" key="1">
    <source>
        <dbReference type="SAM" id="MobiDB-lite"/>
    </source>
</evidence>
<evidence type="ECO:0000256" key="2">
    <source>
        <dbReference type="SAM" id="SignalP"/>
    </source>
</evidence>
<dbReference type="RefSeq" id="WP_169927206.1">
    <property type="nucleotide sequence ID" value="NZ_CP012333.1"/>
</dbReference>
<dbReference type="Gene3D" id="1.20.1270.390">
    <property type="match status" value="1"/>
</dbReference>